<reference evidence="3" key="1">
    <citation type="submission" date="2024-02" db="EMBL/GenBank/DDBJ databases">
        <title>Genome sequences of strain Gemmobacter sp. JM10B15.</title>
        <authorList>
            <person name="Zhang M."/>
        </authorList>
    </citation>
    <scope>NUCLEOTIDE SEQUENCE</scope>
    <source>
        <strain evidence="3">JM10B15</strain>
    </source>
</reference>
<dbReference type="Proteomes" id="UP001431963">
    <property type="component" value="Unassembled WGS sequence"/>
</dbReference>
<evidence type="ECO:0000256" key="2">
    <source>
        <dbReference type="SAM" id="SignalP"/>
    </source>
</evidence>
<dbReference type="Pfam" id="PF04955">
    <property type="entry name" value="HupE_UreJ"/>
    <property type="match status" value="1"/>
</dbReference>
<keyword evidence="2" id="KW-0732">Signal</keyword>
<dbReference type="PIRSF" id="PIRSF016919">
    <property type="entry name" value="HupE_UreJ"/>
    <property type="match status" value="1"/>
</dbReference>
<dbReference type="RefSeq" id="WP_335424416.1">
    <property type="nucleotide sequence ID" value="NZ_JBALHR010000009.1"/>
</dbReference>
<evidence type="ECO:0000313" key="3">
    <source>
        <dbReference type="EMBL" id="MEH7829411.1"/>
    </source>
</evidence>
<feature type="transmembrane region" description="Helical" evidence="1">
    <location>
        <begin position="140"/>
        <end position="159"/>
    </location>
</feature>
<feature type="transmembrane region" description="Helical" evidence="1">
    <location>
        <begin position="68"/>
        <end position="85"/>
    </location>
</feature>
<feature type="signal peptide" evidence="2">
    <location>
        <begin position="1"/>
        <end position="19"/>
    </location>
</feature>
<sequence length="185" mass="17955">MKYTPLIAALGLMPGAALAHSGPHGLGSFGSGVAHPLGGADHLLAMLVLGVLATQIGGRAMWALPSTFVLAMLAGGIAGAAGWVFPAVEPMILASVMVLGAMVALVRQPGLPVLIGAVALFGAAHGWAHGAEGPAQGLVAYSTGFVLATALLHAAGLALGRAAPALALRLTGAGTVLAGLVLAVA</sequence>
<gene>
    <name evidence="3" type="ORF">V6590_14745</name>
</gene>
<keyword evidence="4" id="KW-1185">Reference proteome</keyword>
<organism evidence="3 4">
    <name type="scientific">Gemmobacter denitrificans</name>
    <dbReference type="NCBI Taxonomy" id="3123040"/>
    <lineage>
        <taxon>Bacteria</taxon>
        <taxon>Pseudomonadati</taxon>
        <taxon>Pseudomonadota</taxon>
        <taxon>Alphaproteobacteria</taxon>
        <taxon>Rhodobacterales</taxon>
        <taxon>Paracoccaceae</taxon>
        <taxon>Gemmobacter</taxon>
    </lineage>
</organism>
<evidence type="ECO:0000256" key="1">
    <source>
        <dbReference type="SAM" id="Phobius"/>
    </source>
</evidence>
<feature type="transmembrane region" description="Helical" evidence="1">
    <location>
        <begin position="166"/>
        <end position="184"/>
    </location>
</feature>
<comment type="caution">
    <text evidence="3">The sequence shown here is derived from an EMBL/GenBank/DDBJ whole genome shotgun (WGS) entry which is preliminary data.</text>
</comment>
<proteinExistence type="predicted"/>
<keyword evidence="1" id="KW-0812">Transmembrane</keyword>
<feature type="chain" id="PRO_5045255104" evidence="2">
    <location>
        <begin position="20"/>
        <end position="185"/>
    </location>
</feature>
<keyword evidence="1" id="KW-0472">Membrane</keyword>
<feature type="transmembrane region" description="Helical" evidence="1">
    <location>
        <begin position="43"/>
        <end position="61"/>
    </location>
</feature>
<protein>
    <submittedName>
        <fullName evidence="3">HupE/UreJ family protein</fullName>
    </submittedName>
</protein>
<feature type="transmembrane region" description="Helical" evidence="1">
    <location>
        <begin position="91"/>
        <end position="106"/>
    </location>
</feature>
<dbReference type="InterPro" id="IPR007038">
    <property type="entry name" value="HupE_UreJ"/>
</dbReference>
<accession>A0ABU8BXI8</accession>
<feature type="transmembrane region" description="Helical" evidence="1">
    <location>
        <begin position="111"/>
        <end position="128"/>
    </location>
</feature>
<dbReference type="EMBL" id="JBALHR010000009">
    <property type="protein sequence ID" value="MEH7829411.1"/>
    <property type="molecule type" value="Genomic_DNA"/>
</dbReference>
<name>A0ABU8BXI8_9RHOB</name>
<keyword evidence="1" id="KW-1133">Transmembrane helix</keyword>
<evidence type="ECO:0000313" key="4">
    <source>
        <dbReference type="Proteomes" id="UP001431963"/>
    </source>
</evidence>